<evidence type="ECO:0000256" key="2">
    <source>
        <dbReference type="ARBA" id="ARBA00022670"/>
    </source>
</evidence>
<name>C0EG29_9FIRM</name>
<keyword evidence="3" id="KW-0378">Hydrolase</keyword>
<dbReference type="GO" id="GO:0006508">
    <property type="term" value="P:proteolysis"/>
    <property type="evidence" value="ECO:0007669"/>
    <property type="project" value="UniProtKB-KW"/>
</dbReference>
<reference evidence="7 8" key="2">
    <citation type="submission" date="2009-02" db="EMBL/GenBank/DDBJ databases">
        <title>Draft genome sequence of Clostridium methylpentosum (DSM 5476).</title>
        <authorList>
            <person name="Sudarsanam P."/>
            <person name="Ley R."/>
            <person name="Guruge J."/>
            <person name="Turnbaugh P.J."/>
            <person name="Mahowald M."/>
            <person name="Liep D."/>
            <person name="Gordon J."/>
        </authorList>
    </citation>
    <scope>NUCLEOTIDE SEQUENCE [LARGE SCALE GENOMIC DNA]</scope>
    <source>
        <strain evidence="7 8">DSM 5476</strain>
    </source>
</reference>
<evidence type="ECO:0000256" key="6">
    <source>
        <dbReference type="ARBA" id="ARBA00044538"/>
    </source>
</evidence>
<comment type="similarity">
    <text evidence="5">Belongs to the Prp family.</text>
</comment>
<dbReference type="PANTHER" id="PTHR39178">
    <property type="entry name" value="HYPOTHETICAL RIBOSOME-ASSOCIATED PROTEIN"/>
    <property type="match status" value="1"/>
</dbReference>
<dbReference type="EMBL" id="ACEC01000095">
    <property type="protein sequence ID" value="EEG29550.1"/>
    <property type="molecule type" value="Genomic_DNA"/>
</dbReference>
<evidence type="ECO:0000313" key="7">
    <source>
        <dbReference type="EMBL" id="EEG29550.1"/>
    </source>
</evidence>
<dbReference type="eggNOG" id="COG2868">
    <property type="taxonomic scope" value="Bacteria"/>
</dbReference>
<sequence>MIRAAFAEQNGNLIGFSIQGHALFDEYGRDIVCAAVTSAVQLTANGITEVVGERAQVDVKENEISFRLSKDCRSKEAFQFLKALYLHLDLLRQDYSGTIDITISEV</sequence>
<dbReference type="HOGENOM" id="CLU_140910_1_1_9"/>
<keyword evidence="8" id="KW-1185">Reference proteome</keyword>
<keyword evidence="2" id="KW-0645">Protease</keyword>
<dbReference type="GO" id="GO:0042254">
    <property type="term" value="P:ribosome biogenesis"/>
    <property type="evidence" value="ECO:0007669"/>
    <property type="project" value="UniProtKB-KW"/>
</dbReference>
<gene>
    <name evidence="7" type="ORF">CLOSTMETH_02821</name>
</gene>
<keyword evidence="4" id="KW-0788">Thiol protease</keyword>
<dbReference type="GO" id="GO:0008234">
    <property type="term" value="F:cysteine-type peptidase activity"/>
    <property type="evidence" value="ECO:0007669"/>
    <property type="project" value="UniProtKB-KW"/>
</dbReference>
<evidence type="ECO:0000256" key="5">
    <source>
        <dbReference type="ARBA" id="ARBA00044503"/>
    </source>
</evidence>
<reference evidence="7 8" key="1">
    <citation type="submission" date="2009-01" db="EMBL/GenBank/DDBJ databases">
        <authorList>
            <person name="Fulton L."/>
            <person name="Clifton S."/>
            <person name="Fulton B."/>
            <person name="Xu J."/>
            <person name="Minx P."/>
            <person name="Pepin K.H."/>
            <person name="Johnson M."/>
            <person name="Bhonagiri V."/>
            <person name="Nash W.E."/>
            <person name="Mardis E.R."/>
            <person name="Wilson R.K."/>
        </authorList>
    </citation>
    <scope>NUCLEOTIDE SEQUENCE [LARGE SCALE GENOMIC DNA]</scope>
    <source>
        <strain evidence="7 8">DSM 5476</strain>
    </source>
</reference>
<keyword evidence="1" id="KW-0690">Ribosome biogenesis</keyword>
<evidence type="ECO:0000256" key="4">
    <source>
        <dbReference type="ARBA" id="ARBA00022807"/>
    </source>
</evidence>
<dbReference type="Proteomes" id="UP000003340">
    <property type="component" value="Unassembled WGS sequence"/>
</dbReference>
<comment type="caution">
    <text evidence="7">The sequence shown here is derived from an EMBL/GenBank/DDBJ whole genome shotgun (WGS) entry which is preliminary data.</text>
</comment>
<organism evidence="7 8">
    <name type="scientific">[Clostridium] methylpentosum DSM 5476</name>
    <dbReference type="NCBI Taxonomy" id="537013"/>
    <lineage>
        <taxon>Bacteria</taxon>
        <taxon>Bacillati</taxon>
        <taxon>Bacillota</taxon>
        <taxon>Clostridia</taxon>
        <taxon>Eubacteriales</taxon>
        <taxon>Oscillospiraceae</taxon>
        <taxon>Oscillospiraceae incertae sedis</taxon>
    </lineage>
</organism>
<evidence type="ECO:0000256" key="3">
    <source>
        <dbReference type="ARBA" id="ARBA00022801"/>
    </source>
</evidence>
<protein>
    <recommendedName>
        <fullName evidence="6">Ribosomal processing cysteine protease Prp</fullName>
    </recommendedName>
</protein>
<dbReference type="Pfam" id="PF04327">
    <property type="entry name" value="Peptidase_Prp"/>
    <property type="match status" value="1"/>
</dbReference>
<dbReference type="CDD" id="cd16332">
    <property type="entry name" value="Prp-like"/>
    <property type="match status" value="1"/>
</dbReference>
<dbReference type="SUPFAM" id="SSF118010">
    <property type="entry name" value="TM1457-like"/>
    <property type="match status" value="1"/>
</dbReference>
<dbReference type="PANTHER" id="PTHR39178:SF1">
    <property type="entry name" value="RIBOSOMAL-PROCESSING CYSTEINE PROTEASE PRP"/>
    <property type="match status" value="1"/>
</dbReference>
<accession>C0EG29</accession>
<dbReference type="AlphaFoldDB" id="C0EG29"/>
<dbReference type="InterPro" id="IPR007422">
    <property type="entry name" value="Peptidase_Prp"/>
</dbReference>
<proteinExistence type="inferred from homology"/>
<dbReference type="STRING" id="537013.CLOSTMETH_02821"/>
<evidence type="ECO:0000313" key="8">
    <source>
        <dbReference type="Proteomes" id="UP000003340"/>
    </source>
</evidence>
<evidence type="ECO:0000256" key="1">
    <source>
        <dbReference type="ARBA" id="ARBA00022517"/>
    </source>
</evidence>
<dbReference type="InterPro" id="IPR036764">
    <property type="entry name" value="Peptidase_Prp_sf"/>
</dbReference>
<dbReference type="Gene3D" id="3.30.70.1490">
    <property type="entry name" value="Cysteine protease Prp"/>
    <property type="match status" value="1"/>
</dbReference>